<organism evidence="2 3">
    <name type="scientific">Gossypium stocksii</name>
    <dbReference type="NCBI Taxonomy" id="47602"/>
    <lineage>
        <taxon>Eukaryota</taxon>
        <taxon>Viridiplantae</taxon>
        <taxon>Streptophyta</taxon>
        <taxon>Embryophyta</taxon>
        <taxon>Tracheophyta</taxon>
        <taxon>Spermatophyta</taxon>
        <taxon>Magnoliopsida</taxon>
        <taxon>eudicotyledons</taxon>
        <taxon>Gunneridae</taxon>
        <taxon>Pentapetalae</taxon>
        <taxon>rosids</taxon>
        <taxon>malvids</taxon>
        <taxon>Malvales</taxon>
        <taxon>Malvaceae</taxon>
        <taxon>Malvoideae</taxon>
        <taxon>Gossypium</taxon>
    </lineage>
</organism>
<evidence type="ECO:0008006" key="4">
    <source>
        <dbReference type="Google" id="ProtNLM"/>
    </source>
</evidence>
<evidence type="ECO:0000313" key="2">
    <source>
        <dbReference type="EMBL" id="KAH1089639.1"/>
    </source>
</evidence>
<keyword evidence="3" id="KW-1185">Reference proteome</keyword>
<accession>A0A9D3VLB5</accession>
<name>A0A9D3VLB5_9ROSI</name>
<feature type="region of interest" description="Disordered" evidence="1">
    <location>
        <begin position="149"/>
        <end position="198"/>
    </location>
</feature>
<feature type="compositionally biased region" description="Pro residues" evidence="1">
    <location>
        <begin position="152"/>
        <end position="179"/>
    </location>
</feature>
<evidence type="ECO:0000313" key="3">
    <source>
        <dbReference type="Proteomes" id="UP000828251"/>
    </source>
</evidence>
<evidence type="ECO:0000256" key="1">
    <source>
        <dbReference type="SAM" id="MobiDB-lite"/>
    </source>
</evidence>
<sequence>MTYLDARRVRGNLPACDFHGQRPILSIYRVLPMNWRWSTNPGIGRSHTVPIYRLINENHSGERFGYIQYIPTLPIRLNAQLHDMTRRRRHGTDWGDKHEEYITIWNNRFDRVPQMDRCLDLQPSPQCLQWYYEKRKPFLFSGQTMNSTPSGSYPPPYSAPSGSYPPPYSTPSSSCPPPYSTSSRSYPPPYSAPSDSYPPPYSAPLEPYLPTFSAPPARIHHHTPLI</sequence>
<dbReference type="Proteomes" id="UP000828251">
    <property type="component" value="Unassembled WGS sequence"/>
</dbReference>
<protein>
    <recommendedName>
        <fullName evidence="4">Aminotransferase-like plant mobile domain-containing protein</fullName>
    </recommendedName>
</protein>
<gene>
    <name evidence="2" type="ORF">J1N35_016896</name>
</gene>
<dbReference type="AlphaFoldDB" id="A0A9D3VLB5"/>
<dbReference type="OrthoDB" id="1751334at2759"/>
<comment type="caution">
    <text evidence="2">The sequence shown here is derived from an EMBL/GenBank/DDBJ whole genome shotgun (WGS) entry which is preliminary data.</text>
</comment>
<proteinExistence type="predicted"/>
<reference evidence="2 3" key="1">
    <citation type="journal article" date="2021" name="Plant Biotechnol. J.">
        <title>Multi-omics assisted identification of the key and species-specific regulatory components of drought-tolerant mechanisms in Gossypium stocksii.</title>
        <authorList>
            <person name="Yu D."/>
            <person name="Ke L."/>
            <person name="Zhang D."/>
            <person name="Wu Y."/>
            <person name="Sun Y."/>
            <person name="Mei J."/>
            <person name="Sun J."/>
            <person name="Sun Y."/>
        </authorList>
    </citation>
    <scope>NUCLEOTIDE SEQUENCE [LARGE SCALE GENOMIC DNA]</scope>
    <source>
        <strain evidence="3">cv. E1</strain>
        <tissue evidence="2">Leaf</tissue>
    </source>
</reference>
<dbReference type="EMBL" id="JAIQCV010000006">
    <property type="protein sequence ID" value="KAH1089639.1"/>
    <property type="molecule type" value="Genomic_DNA"/>
</dbReference>
<feature type="compositionally biased region" description="Pro residues" evidence="1">
    <location>
        <begin position="186"/>
        <end position="198"/>
    </location>
</feature>